<evidence type="ECO:0000313" key="3">
    <source>
        <dbReference type="EMBL" id="CAE0436488.1"/>
    </source>
</evidence>
<gene>
    <name evidence="3" type="ORF">ASTO00021_LOCUS6747</name>
</gene>
<feature type="region of interest" description="Disordered" evidence="2">
    <location>
        <begin position="117"/>
        <end position="146"/>
    </location>
</feature>
<evidence type="ECO:0000256" key="2">
    <source>
        <dbReference type="SAM" id="MobiDB-lite"/>
    </source>
</evidence>
<name>A0A7S3PHC9_9STRA</name>
<keyword evidence="1" id="KW-0175">Coiled coil</keyword>
<protein>
    <recommendedName>
        <fullName evidence="4">BZIP domain-containing protein</fullName>
    </recommendedName>
</protein>
<reference evidence="3" key="1">
    <citation type="submission" date="2021-01" db="EMBL/GenBank/DDBJ databases">
        <authorList>
            <person name="Corre E."/>
            <person name="Pelletier E."/>
            <person name="Niang G."/>
            <person name="Scheremetjew M."/>
            <person name="Finn R."/>
            <person name="Kale V."/>
            <person name="Holt S."/>
            <person name="Cochrane G."/>
            <person name="Meng A."/>
            <person name="Brown T."/>
            <person name="Cohen L."/>
        </authorList>
    </citation>
    <scope>NUCLEOTIDE SEQUENCE</scope>
    <source>
        <strain evidence="3">GSBS06</strain>
    </source>
</reference>
<feature type="coiled-coil region" evidence="1">
    <location>
        <begin position="177"/>
        <end position="204"/>
    </location>
</feature>
<evidence type="ECO:0000256" key="1">
    <source>
        <dbReference type="SAM" id="Coils"/>
    </source>
</evidence>
<dbReference type="EMBL" id="HBIN01009080">
    <property type="protein sequence ID" value="CAE0436488.1"/>
    <property type="molecule type" value="Transcribed_RNA"/>
</dbReference>
<proteinExistence type="predicted"/>
<sequence>MNGYAYGIDGYCINGHGDVNGQLHVNVQGYGYSKRPVPDGSTELLDLLSASEDDSTGPHSPHSIHSNANPENFLHRPGLNAHPVVVKKELQEYQSMNSPGYGGVTDAANVHFNFARSTSNDSSPSFGAHKDLRRSSSSRSNSCTSQDIDAKKKYIAAASRKTRAKRKIERDQMSLRTMELEQEQEEFKKTIAHLQNQIQALKRCRSSFGHIDLSTENRLLRAEVKRHRCFIDQISQIRTSLPKYTREEKLRLAKTGVDSAVGQGLGLAYSSMLSSAWKRVSIPVPKSLLSVIDSEEKIHIRYQYLPHGASRKEAKRVNVRVDVFNVDLSPDSLIDTIWKNYNDPDWGVYMRSIYANRGVESGYEELDGFFNDTEGNAVNANHDSFWDENQYRMKLWRYAEKFKNLEEAKKNMKEVDSIAVVAMQPEALSSDGFPMSSCNFELQMGQFKEDTESENVPGQIVSMSFAHENEHVFSEKQLGVRRNKTCFYDTLIVRASDIEGKSHLTTITSMPIETEGFDFFHPDMCYPVDENGHVSKFFLWYFDSVFNMSSKKSSFF</sequence>
<accession>A0A7S3PHC9</accession>
<dbReference type="Gene3D" id="1.20.5.170">
    <property type="match status" value="1"/>
</dbReference>
<organism evidence="3">
    <name type="scientific">Aplanochytrium stocchinoi</name>
    <dbReference type="NCBI Taxonomy" id="215587"/>
    <lineage>
        <taxon>Eukaryota</taxon>
        <taxon>Sar</taxon>
        <taxon>Stramenopiles</taxon>
        <taxon>Bigyra</taxon>
        <taxon>Labyrinthulomycetes</taxon>
        <taxon>Thraustochytrida</taxon>
        <taxon>Thraustochytriidae</taxon>
        <taxon>Aplanochytrium</taxon>
    </lineage>
</organism>
<feature type="region of interest" description="Disordered" evidence="2">
    <location>
        <begin position="51"/>
        <end position="77"/>
    </location>
</feature>
<evidence type="ECO:0008006" key="4">
    <source>
        <dbReference type="Google" id="ProtNLM"/>
    </source>
</evidence>
<dbReference type="AlphaFoldDB" id="A0A7S3PHC9"/>